<organism evidence="6 7">
    <name type="scientific">Paraburkholderia fungorum</name>
    <dbReference type="NCBI Taxonomy" id="134537"/>
    <lineage>
        <taxon>Bacteria</taxon>
        <taxon>Pseudomonadati</taxon>
        <taxon>Pseudomonadota</taxon>
        <taxon>Betaproteobacteria</taxon>
        <taxon>Burkholderiales</taxon>
        <taxon>Burkholderiaceae</taxon>
        <taxon>Paraburkholderia</taxon>
    </lineage>
</organism>
<evidence type="ECO:0000256" key="4">
    <source>
        <dbReference type="ARBA" id="ARBA00023136"/>
    </source>
</evidence>
<accession>A0A3R7E9L9</accession>
<evidence type="ECO:0000256" key="3">
    <source>
        <dbReference type="ARBA" id="ARBA00022989"/>
    </source>
</evidence>
<dbReference type="Gene3D" id="3.30.1150.10">
    <property type="match status" value="1"/>
</dbReference>
<evidence type="ECO:0000313" key="6">
    <source>
        <dbReference type="EMBL" id="RKF49791.1"/>
    </source>
</evidence>
<comment type="subcellular location">
    <subcellularLocation>
        <location evidence="1">Membrane</location>
        <topology evidence="1">Single-pass membrane protein</topology>
    </subcellularLocation>
</comment>
<evidence type="ECO:0000313" key="7">
    <source>
        <dbReference type="Proteomes" id="UP000283709"/>
    </source>
</evidence>
<dbReference type="Proteomes" id="UP000283709">
    <property type="component" value="Unassembled WGS sequence"/>
</dbReference>
<protein>
    <recommendedName>
        <fullName evidence="8">TonB C-terminal domain-containing protein</fullName>
    </recommendedName>
</protein>
<dbReference type="GO" id="GO:0016020">
    <property type="term" value="C:membrane"/>
    <property type="evidence" value="ECO:0007669"/>
    <property type="project" value="UniProtKB-SubCell"/>
</dbReference>
<evidence type="ECO:0000256" key="1">
    <source>
        <dbReference type="ARBA" id="ARBA00004167"/>
    </source>
</evidence>
<dbReference type="InterPro" id="IPR006260">
    <property type="entry name" value="TonB/TolA_C"/>
</dbReference>
<evidence type="ECO:0000256" key="2">
    <source>
        <dbReference type="ARBA" id="ARBA00022692"/>
    </source>
</evidence>
<keyword evidence="3" id="KW-1133">Transmembrane helix</keyword>
<keyword evidence="5" id="KW-0732">Signal</keyword>
<sequence length="190" mass="19888">MNNNNRWLLALVSFVLCPLCLLAACTTTSPEGENAPTLPSAADVSSRCLARAADSGEPAPARDQLTGLQWRRYVGCALASNLLVESGSVADNPEAVISIRLNADGSVNSIAPLRPSGNQSWDTAVQRAIAAVSPLPAAPAKHDFSRIDLHFRPQPRAPGIGGSSGIPALTGESHWSIRHCTTVDGVTACR</sequence>
<dbReference type="OrthoDB" id="9091728at2"/>
<dbReference type="NCBIfam" id="TIGR01352">
    <property type="entry name" value="tonB_Cterm"/>
    <property type="match status" value="1"/>
</dbReference>
<proteinExistence type="predicted"/>
<dbReference type="Pfam" id="PF13103">
    <property type="entry name" value="TonB_2"/>
    <property type="match status" value="1"/>
</dbReference>
<feature type="chain" id="PRO_5018621298" description="TonB C-terminal domain-containing protein" evidence="5">
    <location>
        <begin position="24"/>
        <end position="190"/>
    </location>
</feature>
<dbReference type="EMBL" id="MCAS01000003">
    <property type="protein sequence ID" value="RKF49791.1"/>
    <property type="molecule type" value="Genomic_DNA"/>
</dbReference>
<dbReference type="AlphaFoldDB" id="A0A3R7E9L9"/>
<dbReference type="RefSeq" id="WP_120343081.1">
    <property type="nucleotide sequence ID" value="NZ_MCAS01000003.1"/>
</dbReference>
<gene>
    <name evidence="6" type="ORF">BCY88_16565</name>
</gene>
<evidence type="ECO:0008006" key="8">
    <source>
        <dbReference type="Google" id="ProtNLM"/>
    </source>
</evidence>
<keyword evidence="2" id="KW-0812">Transmembrane</keyword>
<feature type="signal peptide" evidence="5">
    <location>
        <begin position="1"/>
        <end position="23"/>
    </location>
</feature>
<dbReference type="SUPFAM" id="SSF74653">
    <property type="entry name" value="TolA/TonB C-terminal domain"/>
    <property type="match status" value="1"/>
</dbReference>
<keyword evidence="4" id="KW-0472">Membrane</keyword>
<dbReference type="PROSITE" id="PS51257">
    <property type="entry name" value="PROKAR_LIPOPROTEIN"/>
    <property type="match status" value="1"/>
</dbReference>
<evidence type="ECO:0000256" key="5">
    <source>
        <dbReference type="SAM" id="SignalP"/>
    </source>
</evidence>
<reference evidence="6 7" key="1">
    <citation type="submission" date="2016-07" db="EMBL/GenBank/DDBJ databases">
        <title>Genome analysis of Burkholderia fungorum ES3-20.</title>
        <authorList>
            <person name="Xu D."/>
            <person name="Yao R."/>
            <person name="Zheng S."/>
        </authorList>
    </citation>
    <scope>NUCLEOTIDE SEQUENCE [LARGE SCALE GENOMIC DNA]</scope>
    <source>
        <strain evidence="6 7">ES3-20</strain>
    </source>
</reference>
<comment type="caution">
    <text evidence="6">The sequence shown here is derived from an EMBL/GenBank/DDBJ whole genome shotgun (WGS) entry which is preliminary data.</text>
</comment>
<name>A0A3R7E9L9_9BURK</name>